<proteinExistence type="predicted"/>
<dbReference type="EMBL" id="JABSTQ010009938">
    <property type="protein sequence ID" value="KAG0424768.1"/>
    <property type="molecule type" value="Genomic_DNA"/>
</dbReference>
<accession>A0AC60PUF9</accession>
<sequence length="265" mass="28838">MASPSAPPASPALSKSKKLKPRVSFIQLDILISLIEDHPQFARACTELTAEFTRDRRTPWWAELVRRLNSQGPANKTRAEWQQFWGANFRVAKSKAGILSDYGRGTGGGPPRGSPLTPEEERILGILGVDTVQGCCGPVLGLEGFRAQPDAQYLVRVVSGITPFGPERSQASSSWCPRPTSIIGQGIILEAGDHLCQLRYRLITKNLHSLALKLGCGARSLYRNIVRITPPNQDNVPKIATSILADVSEVLLAVKSFSWGANEEG</sequence>
<organism evidence="1 2">
    <name type="scientific">Ixodes persulcatus</name>
    <name type="common">Taiga tick</name>
    <dbReference type="NCBI Taxonomy" id="34615"/>
    <lineage>
        <taxon>Eukaryota</taxon>
        <taxon>Metazoa</taxon>
        <taxon>Ecdysozoa</taxon>
        <taxon>Arthropoda</taxon>
        <taxon>Chelicerata</taxon>
        <taxon>Arachnida</taxon>
        <taxon>Acari</taxon>
        <taxon>Parasitiformes</taxon>
        <taxon>Ixodida</taxon>
        <taxon>Ixodoidea</taxon>
        <taxon>Ixodidae</taxon>
        <taxon>Ixodinae</taxon>
        <taxon>Ixodes</taxon>
    </lineage>
</organism>
<dbReference type="Proteomes" id="UP000805193">
    <property type="component" value="Unassembled WGS sequence"/>
</dbReference>
<evidence type="ECO:0000313" key="1">
    <source>
        <dbReference type="EMBL" id="KAG0424768.1"/>
    </source>
</evidence>
<keyword evidence="2" id="KW-1185">Reference proteome</keyword>
<reference evidence="1 2" key="1">
    <citation type="journal article" date="2020" name="Cell">
        <title>Large-Scale Comparative Analyses of Tick Genomes Elucidate Their Genetic Diversity and Vector Capacities.</title>
        <authorList>
            <consortium name="Tick Genome and Microbiome Consortium (TIGMIC)"/>
            <person name="Jia N."/>
            <person name="Wang J."/>
            <person name="Shi W."/>
            <person name="Du L."/>
            <person name="Sun Y."/>
            <person name="Zhan W."/>
            <person name="Jiang J.F."/>
            <person name="Wang Q."/>
            <person name="Zhang B."/>
            <person name="Ji P."/>
            <person name="Bell-Sakyi L."/>
            <person name="Cui X.M."/>
            <person name="Yuan T.T."/>
            <person name="Jiang B.G."/>
            <person name="Yang W.F."/>
            <person name="Lam T.T."/>
            <person name="Chang Q.C."/>
            <person name="Ding S.J."/>
            <person name="Wang X.J."/>
            <person name="Zhu J.G."/>
            <person name="Ruan X.D."/>
            <person name="Zhao L."/>
            <person name="Wei J.T."/>
            <person name="Ye R.Z."/>
            <person name="Que T.C."/>
            <person name="Du C.H."/>
            <person name="Zhou Y.H."/>
            <person name="Cheng J.X."/>
            <person name="Dai P.F."/>
            <person name="Guo W.B."/>
            <person name="Han X.H."/>
            <person name="Huang E.J."/>
            <person name="Li L.F."/>
            <person name="Wei W."/>
            <person name="Gao Y.C."/>
            <person name="Liu J.Z."/>
            <person name="Shao H.Z."/>
            <person name="Wang X."/>
            <person name="Wang C.C."/>
            <person name="Yang T.C."/>
            <person name="Huo Q.B."/>
            <person name="Li W."/>
            <person name="Chen H.Y."/>
            <person name="Chen S.E."/>
            <person name="Zhou L.G."/>
            <person name="Ni X.B."/>
            <person name="Tian J.H."/>
            <person name="Sheng Y."/>
            <person name="Liu T."/>
            <person name="Pan Y.S."/>
            <person name="Xia L.Y."/>
            <person name="Li J."/>
            <person name="Zhao F."/>
            <person name="Cao W.C."/>
        </authorList>
    </citation>
    <scope>NUCLEOTIDE SEQUENCE [LARGE SCALE GENOMIC DNA]</scope>
    <source>
        <strain evidence="1">Iper-2018</strain>
    </source>
</reference>
<protein>
    <submittedName>
        <fullName evidence="1">Uncharacterized protein</fullName>
    </submittedName>
</protein>
<evidence type="ECO:0000313" key="2">
    <source>
        <dbReference type="Proteomes" id="UP000805193"/>
    </source>
</evidence>
<gene>
    <name evidence="1" type="ORF">HPB47_028019</name>
</gene>
<comment type="caution">
    <text evidence="1">The sequence shown here is derived from an EMBL/GenBank/DDBJ whole genome shotgun (WGS) entry which is preliminary data.</text>
</comment>
<name>A0AC60PUF9_IXOPE</name>